<accession>A0AAE1ADM2</accession>
<sequence length="88" mass="10095">MPSFLSAQARNTVFDLSVLPELRQKLNERGHTKLGTDRRATLAVTSTNKSFHTCVQELKSRETWAVEKLVKPHYKPGMLISDKEELHF</sequence>
<evidence type="ECO:0000313" key="2">
    <source>
        <dbReference type="Proteomes" id="UP001283361"/>
    </source>
</evidence>
<dbReference type="Proteomes" id="UP001283361">
    <property type="component" value="Unassembled WGS sequence"/>
</dbReference>
<evidence type="ECO:0000313" key="1">
    <source>
        <dbReference type="EMBL" id="KAK3785590.1"/>
    </source>
</evidence>
<name>A0AAE1ADM2_9GAST</name>
<proteinExistence type="predicted"/>
<gene>
    <name evidence="1" type="ORF">RRG08_057413</name>
</gene>
<reference evidence="1" key="1">
    <citation type="journal article" date="2023" name="G3 (Bethesda)">
        <title>A reference genome for the long-term kleptoplast-retaining sea slug Elysia crispata morphotype clarki.</title>
        <authorList>
            <person name="Eastman K.E."/>
            <person name="Pendleton A.L."/>
            <person name="Shaikh M.A."/>
            <person name="Suttiyut T."/>
            <person name="Ogas R."/>
            <person name="Tomko P."/>
            <person name="Gavelis G."/>
            <person name="Widhalm J.R."/>
            <person name="Wisecaver J.H."/>
        </authorList>
    </citation>
    <scope>NUCLEOTIDE SEQUENCE</scope>
    <source>
        <strain evidence="1">ECLA1</strain>
    </source>
</reference>
<keyword evidence="2" id="KW-1185">Reference proteome</keyword>
<dbReference type="EMBL" id="JAWDGP010002106">
    <property type="protein sequence ID" value="KAK3785590.1"/>
    <property type="molecule type" value="Genomic_DNA"/>
</dbReference>
<comment type="caution">
    <text evidence="1">The sequence shown here is derived from an EMBL/GenBank/DDBJ whole genome shotgun (WGS) entry which is preliminary data.</text>
</comment>
<dbReference type="AlphaFoldDB" id="A0AAE1ADM2"/>
<protein>
    <submittedName>
        <fullName evidence="1">Uncharacterized protein</fullName>
    </submittedName>
</protein>
<organism evidence="1 2">
    <name type="scientific">Elysia crispata</name>
    <name type="common">lettuce slug</name>
    <dbReference type="NCBI Taxonomy" id="231223"/>
    <lineage>
        <taxon>Eukaryota</taxon>
        <taxon>Metazoa</taxon>
        <taxon>Spiralia</taxon>
        <taxon>Lophotrochozoa</taxon>
        <taxon>Mollusca</taxon>
        <taxon>Gastropoda</taxon>
        <taxon>Heterobranchia</taxon>
        <taxon>Euthyneura</taxon>
        <taxon>Panpulmonata</taxon>
        <taxon>Sacoglossa</taxon>
        <taxon>Placobranchoidea</taxon>
        <taxon>Plakobranchidae</taxon>
        <taxon>Elysia</taxon>
    </lineage>
</organism>